<accession>A0A917F9X3</accession>
<dbReference type="PANTHER" id="PTHR42966:SF2">
    <property type="entry name" value="PSEUDAMINIC ACID SYNTHASE"/>
    <property type="match status" value="1"/>
</dbReference>
<evidence type="ECO:0000313" key="3">
    <source>
        <dbReference type="Proteomes" id="UP000632498"/>
    </source>
</evidence>
<dbReference type="RefSeq" id="WP_188661722.1">
    <property type="nucleotide sequence ID" value="NZ_BMHV01000004.1"/>
</dbReference>
<dbReference type="PROSITE" id="PS50844">
    <property type="entry name" value="AFP_LIKE"/>
    <property type="match status" value="1"/>
</dbReference>
<dbReference type="InterPro" id="IPR013785">
    <property type="entry name" value="Aldolase_TIM"/>
</dbReference>
<feature type="domain" description="AFP-like" evidence="1">
    <location>
        <begin position="283"/>
        <end position="341"/>
    </location>
</feature>
<dbReference type="InterPro" id="IPR051690">
    <property type="entry name" value="PseI-like"/>
</dbReference>
<sequence length="342" mass="38065">MFSSLQKPYLIAEISGNHNGSIERAKQIIAAAKNNGADCVKLQTYTPDTMTIKSSIEDFQIKGGLWDGYQLWDLYNWAHTPYEWHPDLFAYAKSIGITCISTPFDETAVDLLEDLNTPFYKIASFELTDLPLIKYIAQTKKPIIASTGMANLEEIQQAVNVIREYGGGELALLHCVSGYPTPIEQINLSTIPLLQETFKCSVGLSDHTLDNLAATLSIGFGAMIIEKHFTLARSDGGPDANFSMEPKDLNHLAQSLQRAFLAKGKASFNQKKVEEANNQFRRSIYVVKNIKKGEYFTSENIRRIRPGFGLSPQYYEKVLGTIATADLQCGTALKIEHTELNP</sequence>
<dbReference type="AlphaFoldDB" id="A0A917F9X3"/>
<dbReference type="Pfam" id="PF08666">
    <property type="entry name" value="SAF"/>
    <property type="match status" value="1"/>
</dbReference>
<protein>
    <submittedName>
        <fullName evidence="2">Pseudaminic acid synthase</fullName>
    </submittedName>
</protein>
<reference evidence="2" key="2">
    <citation type="submission" date="2020-09" db="EMBL/GenBank/DDBJ databases">
        <authorList>
            <person name="Sun Q."/>
            <person name="Zhou Y."/>
        </authorList>
    </citation>
    <scope>NUCLEOTIDE SEQUENCE</scope>
    <source>
        <strain evidence="2">CGMCC 1.15254</strain>
    </source>
</reference>
<dbReference type="PANTHER" id="PTHR42966">
    <property type="entry name" value="N-ACETYLNEURAMINATE SYNTHASE"/>
    <property type="match status" value="1"/>
</dbReference>
<evidence type="ECO:0000313" key="2">
    <source>
        <dbReference type="EMBL" id="GGF56335.1"/>
    </source>
</evidence>
<keyword evidence="3" id="KW-1185">Reference proteome</keyword>
<dbReference type="CDD" id="cd11615">
    <property type="entry name" value="SAF_NeuB_like"/>
    <property type="match status" value="1"/>
</dbReference>
<name>A0A917F9X3_9PROT</name>
<proteinExistence type="predicted"/>
<dbReference type="GO" id="GO:0047444">
    <property type="term" value="F:N-acylneuraminate-9-phosphate synthase activity"/>
    <property type="evidence" value="ECO:0007669"/>
    <property type="project" value="TreeGrafter"/>
</dbReference>
<dbReference type="InterPro" id="IPR006190">
    <property type="entry name" value="SAF_AFP_Neu5Ac"/>
</dbReference>
<evidence type="ECO:0000259" key="1">
    <source>
        <dbReference type="PROSITE" id="PS50844"/>
    </source>
</evidence>
<dbReference type="Pfam" id="PF03102">
    <property type="entry name" value="NeuB"/>
    <property type="match status" value="1"/>
</dbReference>
<dbReference type="SUPFAM" id="SSF51569">
    <property type="entry name" value="Aldolase"/>
    <property type="match status" value="1"/>
</dbReference>
<dbReference type="InterPro" id="IPR013132">
    <property type="entry name" value="PseI/NeuA/B-like_N"/>
</dbReference>
<dbReference type="Gene3D" id="3.90.1210.10">
    <property type="entry name" value="Antifreeze-like/N-acetylneuraminic acid synthase C-terminal domain"/>
    <property type="match status" value="1"/>
</dbReference>
<dbReference type="Gene3D" id="3.20.20.70">
    <property type="entry name" value="Aldolase class I"/>
    <property type="match status" value="1"/>
</dbReference>
<dbReference type="NCBIfam" id="TIGR03586">
    <property type="entry name" value="PseI"/>
    <property type="match status" value="1"/>
</dbReference>
<dbReference type="InterPro" id="IPR036732">
    <property type="entry name" value="AFP_Neu5c_C_sf"/>
</dbReference>
<dbReference type="GO" id="GO:0016051">
    <property type="term" value="P:carbohydrate biosynthetic process"/>
    <property type="evidence" value="ECO:0007669"/>
    <property type="project" value="InterPro"/>
</dbReference>
<dbReference type="SUPFAM" id="SSF51269">
    <property type="entry name" value="AFP III-like domain"/>
    <property type="match status" value="1"/>
</dbReference>
<gene>
    <name evidence="2" type="ORF">GCM10011332_07270</name>
</gene>
<dbReference type="InterPro" id="IPR013974">
    <property type="entry name" value="SAF"/>
</dbReference>
<organism evidence="2 3">
    <name type="scientific">Terasakiella brassicae</name>
    <dbReference type="NCBI Taxonomy" id="1634917"/>
    <lineage>
        <taxon>Bacteria</taxon>
        <taxon>Pseudomonadati</taxon>
        <taxon>Pseudomonadota</taxon>
        <taxon>Alphaproteobacteria</taxon>
        <taxon>Rhodospirillales</taxon>
        <taxon>Terasakiellaceae</taxon>
        <taxon>Terasakiella</taxon>
    </lineage>
</organism>
<dbReference type="InterPro" id="IPR020030">
    <property type="entry name" value="Pseudaminic_synth_PseI"/>
</dbReference>
<comment type="caution">
    <text evidence="2">The sequence shown here is derived from an EMBL/GenBank/DDBJ whole genome shotgun (WGS) entry which is preliminary data.</text>
</comment>
<dbReference type="Proteomes" id="UP000632498">
    <property type="component" value="Unassembled WGS sequence"/>
</dbReference>
<dbReference type="InterPro" id="IPR057736">
    <property type="entry name" value="SAF_PseI/NeuA/NeuB"/>
</dbReference>
<reference evidence="2" key="1">
    <citation type="journal article" date="2014" name="Int. J. Syst. Evol. Microbiol.">
        <title>Complete genome sequence of Corynebacterium casei LMG S-19264T (=DSM 44701T), isolated from a smear-ripened cheese.</title>
        <authorList>
            <consortium name="US DOE Joint Genome Institute (JGI-PGF)"/>
            <person name="Walter F."/>
            <person name="Albersmeier A."/>
            <person name="Kalinowski J."/>
            <person name="Ruckert C."/>
        </authorList>
    </citation>
    <scope>NUCLEOTIDE SEQUENCE</scope>
    <source>
        <strain evidence="2">CGMCC 1.15254</strain>
    </source>
</reference>
<dbReference type="EMBL" id="BMHV01000004">
    <property type="protein sequence ID" value="GGF56335.1"/>
    <property type="molecule type" value="Genomic_DNA"/>
</dbReference>